<name>A0A8S1A3T3_ARCPL</name>
<accession>A0A8S1A3T3</accession>
<comment type="caution">
    <text evidence="2">The sequence shown here is derived from an EMBL/GenBank/DDBJ whole genome shotgun (WGS) entry which is preliminary data.</text>
</comment>
<gene>
    <name evidence="2" type="ORF">APLA_LOCUS9059</name>
</gene>
<organism evidence="2 3">
    <name type="scientific">Arctia plantaginis</name>
    <name type="common">Wood tiger moth</name>
    <name type="synonym">Phalaena plantaginis</name>
    <dbReference type="NCBI Taxonomy" id="874455"/>
    <lineage>
        <taxon>Eukaryota</taxon>
        <taxon>Metazoa</taxon>
        <taxon>Ecdysozoa</taxon>
        <taxon>Arthropoda</taxon>
        <taxon>Hexapoda</taxon>
        <taxon>Insecta</taxon>
        <taxon>Pterygota</taxon>
        <taxon>Neoptera</taxon>
        <taxon>Endopterygota</taxon>
        <taxon>Lepidoptera</taxon>
        <taxon>Glossata</taxon>
        <taxon>Ditrysia</taxon>
        <taxon>Noctuoidea</taxon>
        <taxon>Erebidae</taxon>
        <taxon>Arctiinae</taxon>
        <taxon>Arctia</taxon>
    </lineage>
</organism>
<sequence>MILKAFVDWVVRLTKGKPPGRRGGGAHCAKCSAPRAQWAGGARACQCLTSRGIDGASPAPAPAPATASAQPTLAFL</sequence>
<dbReference type="OrthoDB" id="272985at2759"/>
<evidence type="ECO:0000256" key="1">
    <source>
        <dbReference type="SAM" id="MobiDB-lite"/>
    </source>
</evidence>
<proteinExistence type="predicted"/>
<reference evidence="2 3" key="1">
    <citation type="submission" date="2020-04" db="EMBL/GenBank/DDBJ databases">
        <authorList>
            <person name="Wallbank WR R."/>
            <person name="Pardo Diaz C."/>
            <person name="Kozak K."/>
            <person name="Martin S."/>
            <person name="Jiggins C."/>
            <person name="Moest M."/>
            <person name="Warren A I."/>
            <person name="Byers J.R.P. K."/>
            <person name="Montejo-Kovacevich G."/>
            <person name="Yen C E."/>
        </authorList>
    </citation>
    <scope>NUCLEOTIDE SEQUENCE [LARGE SCALE GENOMIC DNA]</scope>
</reference>
<dbReference type="AlphaFoldDB" id="A0A8S1A3T3"/>
<protein>
    <submittedName>
        <fullName evidence="2">Uncharacterized protein</fullName>
    </submittedName>
</protein>
<evidence type="ECO:0000313" key="2">
    <source>
        <dbReference type="EMBL" id="CAB3240457.1"/>
    </source>
</evidence>
<evidence type="ECO:0000313" key="3">
    <source>
        <dbReference type="Proteomes" id="UP000494256"/>
    </source>
</evidence>
<dbReference type="Proteomes" id="UP000494256">
    <property type="component" value="Unassembled WGS sequence"/>
</dbReference>
<feature type="region of interest" description="Disordered" evidence="1">
    <location>
        <begin position="55"/>
        <end position="76"/>
    </location>
</feature>
<dbReference type="EMBL" id="CADEBD010000309">
    <property type="protein sequence ID" value="CAB3240457.1"/>
    <property type="molecule type" value="Genomic_DNA"/>
</dbReference>
<feature type="compositionally biased region" description="Low complexity" evidence="1">
    <location>
        <begin position="64"/>
        <end position="76"/>
    </location>
</feature>